<dbReference type="InterPro" id="IPR025714">
    <property type="entry name" value="Methyltranfer_dom"/>
</dbReference>
<dbReference type="EMBL" id="FPCH01000004">
    <property type="protein sequence ID" value="SFV38857.1"/>
    <property type="molecule type" value="Genomic_DNA"/>
</dbReference>
<keyword evidence="2" id="KW-0808">Transferase</keyword>
<dbReference type="PANTHER" id="PTHR13369">
    <property type="match status" value="1"/>
</dbReference>
<dbReference type="Proteomes" id="UP000199423">
    <property type="component" value="Unassembled WGS sequence"/>
</dbReference>
<evidence type="ECO:0000259" key="1">
    <source>
        <dbReference type="Pfam" id="PF13679"/>
    </source>
</evidence>
<keyword evidence="3" id="KW-1185">Reference proteome</keyword>
<gene>
    <name evidence="2" type="ORF">SAMN04488557_3884</name>
</gene>
<dbReference type="InterPro" id="IPR029063">
    <property type="entry name" value="SAM-dependent_MTases_sf"/>
</dbReference>
<evidence type="ECO:0000313" key="2">
    <source>
        <dbReference type="EMBL" id="SFV38857.1"/>
    </source>
</evidence>
<accession>A0A1I7NW09</accession>
<reference evidence="3" key="1">
    <citation type="submission" date="2016-10" db="EMBL/GenBank/DDBJ databases">
        <authorList>
            <person name="Varghese N."/>
            <person name="Submissions S."/>
        </authorList>
    </citation>
    <scope>NUCLEOTIDE SEQUENCE [LARGE SCALE GENOMIC DNA]</scope>
    <source>
        <strain evidence="3">DSM 1565</strain>
    </source>
</reference>
<dbReference type="PANTHER" id="PTHR13369:SF3">
    <property type="entry name" value="METHYLTRANSFERASE DOMAIN-CONTAINING PROTEIN"/>
    <property type="match status" value="1"/>
</dbReference>
<dbReference type="GO" id="GO:0008168">
    <property type="term" value="F:methyltransferase activity"/>
    <property type="evidence" value="ECO:0007669"/>
    <property type="project" value="UniProtKB-KW"/>
</dbReference>
<evidence type="ECO:0000313" key="3">
    <source>
        <dbReference type="Proteomes" id="UP000199423"/>
    </source>
</evidence>
<dbReference type="RefSeq" id="WP_244531375.1">
    <property type="nucleotide sequence ID" value="NZ_FPCH01000004.1"/>
</dbReference>
<dbReference type="SUPFAM" id="SSF53335">
    <property type="entry name" value="S-adenosyl-L-methionine-dependent methyltransferases"/>
    <property type="match status" value="1"/>
</dbReference>
<keyword evidence="2" id="KW-0489">Methyltransferase</keyword>
<protein>
    <submittedName>
        <fullName evidence="2">Methyltransferase domain-containing protein</fullName>
    </submittedName>
</protein>
<dbReference type="STRING" id="51670.SAMN04488557_3884"/>
<dbReference type="AlphaFoldDB" id="A0A1I7NW09"/>
<dbReference type="Pfam" id="PF13679">
    <property type="entry name" value="Methyltransf_32"/>
    <property type="match status" value="1"/>
</dbReference>
<organism evidence="2 3">
    <name type="scientific">Hyphomicrobium facile</name>
    <dbReference type="NCBI Taxonomy" id="51670"/>
    <lineage>
        <taxon>Bacteria</taxon>
        <taxon>Pseudomonadati</taxon>
        <taxon>Pseudomonadota</taxon>
        <taxon>Alphaproteobacteria</taxon>
        <taxon>Hyphomicrobiales</taxon>
        <taxon>Hyphomicrobiaceae</taxon>
        <taxon>Hyphomicrobium</taxon>
    </lineage>
</organism>
<dbReference type="GO" id="GO:0005737">
    <property type="term" value="C:cytoplasm"/>
    <property type="evidence" value="ECO:0007669"/>
    <property type="project" value="TreeGrafter"/>
</dbReference>
<name>A0A1I7NW09_9HYPH</name>
<dbReference type="GO" id="GO:0032259">
    <property type="term" value="P:methylation"/>
    <property type="evidence" value="ECO:0007669"/>
    <property type="project" value="UniProtKB-KW"/>
</dbReference>
<feature type="domain" description="Methyltransferase" evidence="1">
    <location>
        <begin position="178"/>
        <end position="314"/>
    </location>
</feature>
<sequence length="412" mass="44673">MADGKGFGVASGTVRQVDVMKPGGDAKSAFIKAFADAIDDGSFAKLSLGKFRGSGEASKAIATIVTLKDVPHLKLVTSFQRKDETKTYKIDEGLRAIGSSIGETYMSATLFSTARDVRLDYSRKGVPHLASGKATLKSAEPASHDRKKAYLVPPDRPYLKALQVADSEGRIKPSMQGKYRQICRFIEIADDLIKESDLKKDEPLKVVDIGSGKGYLTFAFYDYLTTQLGYRCEMAGIELRAELVAFCNGLARELGFGGLNFVAEEASRISRAGIDIIIALHACDTATDDAMALGVRGNAALILSAPCCQHEIAPQIIDTGEGLLGLIKYPLLKQRQADLVTDAARALLLESSGYKVKLIEFVSTEHTSKNILIAAVRSSHVDRVSAREQYQALKNTTGFSTQHLESQLKDVE</sequence>
<dbReference type="Gene3D" id="3.40.50.150">
    <property type="entry name" value="Vaccinia Virus protein VP39"/>
    <property type="match status" value="1"/>
</dbReference>
<proteinExistence type="predicted"/>